<dbReference type="Gene3D" id="3.90.1640.10">
    <property type="entry name" value="inorganic pyrophosphatase (n-terminal core)"/>
    <property type="match status" value="1"/>
</dbReference>
<evidence type="ECO:0000256" key="6">
    <source>
        <dbReference type="ARBA" id="ARBA00032535"/>
    </source>
</evidence>
<accession>A0A7S3YGK3</accession>
<dbReference type="GO" id="GO:0004427">
    <property type="term" value="F:inorganic diphosphate phosphatase activity"/>
    <property type="evidence" value="ECO:0007669"/>
    <property type="project" value="UniProtKB-EC"/>
</dbReference>
<evidence type="ECO:0000256" key="1">
    <source>
        <dbReference type="ARBA" id="ARBA00001936"/>
    </source>
</evidence>
<organism evidence="9">
    <name type="scientific">Lotharella globosa</name>
    <dbReference type="NCBI Taxonomy" id="91324"/>
    <lineage>
        <taxon>Eukaryota</taxon>
        <taxon>Sar</taxon>
        <taxon>Rhizaria</taxon>
        <taxon>Cercozoa</taxon>
        <taxon>Chlorarachniophyceae</taxon>
        <taxon>Lotharella</taxon>
    </lineage>
</organism>
<evidence type="ECO:0000256" key="5">
    <source>
        <dbReference type="ARBA" id="ARBA00023211"/>
    </source>
</evidence>
<dbReference type="GO" id="GO:0005737">
    <property type="term" value="C:cytoplasm"/>
    <property type="evidence" value="ECO:0007669"/>
    <property type="project" value="InterPro"/>
</dbReference>
<gene>
    <name evidence="9" type="ORF">LGLO00237_LOCUS4679</name>
</gene>
<keyword evidence="3" id="KW-0479">Metal-binding</keyword>
<dbReference type="PANTHER" id="PTHR12112">
    <property type="entry name" value="BNIP - RELATED"/>
    <property type="match status" value="1"/>
</dbReference>
<evidence type="ECO:0000256" key="2">
    <source>
        <dbReference type="ARBA" id="ARBA00012146"/>
    </source>
</evidence>
<dbReference type="InterPro" id="IPR001667">
    <property type="entry name" value="DDH_dom"/>
</dbReference>
<sequence>MMSSLPGPPMLTRQKSEIEKELERNDAQATAMVQMSAVDEEKTQPVFQYDMQLKGCVFVGHTNTDLDSIAAAIGAAHLFGGTAARASEINTETEWVLKHWGFPCPPMFADIEGVQDRDVCLVDFNQRSQLTKGVDEKKIKGIIDHHALRDGAVATDFPIYIDVRPWGSVATILSHTYFRNRVKMPKTVAGLLLSAILSDTLNLNSPTCTDIDKLMVAALSKIAGVKDVDNLAEQQFKAKSKMLLRYSIPEILRGDLKRFKIRDIMLAFGVCETTDVKTVLKRRTEILNEMRAMKAEEQDTYVFFAIIDVAKLHSTLIICGRPEKELAEKAFGGTVDAKTGLLDLGNRVSRKKTMVPPLDELLKSGFALSKEGEAAQKAALSKEAQENAGHLQLVYDKECVGQIRRVGSKLKSAALAVKAMKAFKAFGKN</sequence>
<evidence type="ECO:0000259" key="8">
    <source>
        <dbReference type="SMART" id="SM01131"/>
    </source>
</evidence>
<dbReference type="EMBL" id="HBIV01006411">
    <property type="protein sequence ID" value="CAE0651048.1"/>
    <property type="molecule type" value="Transcribed_RNA"/>
</dbReference>
<dbReference type="SUPFAM" id="SSF64182">
    <property type="entry name" value="DHH phosphoesterases"/>
    <property type="match status" value="1"/>
</dbReference>
<dbReference type="InterPro" id="IPR038763">
    <property type="entry name" value="DHH_sf"/>
</dbReference>
<comment type="catalytic activity">
    <reaction evidence="7">
        <text>diphosphate + H2O = 2 phosphate + H(+)</text>
        <dbReference type="Rhea" id="RHEA:24576"/>
        <dbReference type="ChEBI" id="CHEBI:15377"/>
        <dbReference type="ChEBI" id="CHEBI:15378"/>
        <dbReference type="ChEBI" id="CHEBI:33019"/>
        <dbReference type="ChEBI" id="CHEBI:43474"/>
        <dbReference type="EC" id="3.6.1.1"/>
    </reaction>
</comment>
<keyword evidence="4" id="KW-0378">Hydrolase</keyword>
<dbReference type="InterPro" id="IPR038222">
    <property type="entry name" value="DHHA2_dom_sf"/>
</dbReference>
<dbReference type="FunFam" id="3.90.1640.10:FF:000001">
    <property type="entry name" value="Probable manganese-dependent inorganic pyrophosphatase"/>
    <property type="match status" value="1"/>
</dbReference>
<dbReference type="Pfam" id="PF01368">
    <property type="entry name" value="DHH"/>
    <property type="match status" value="1"/>
</dbReference>
<reference evidence="9" key="1">
    <citation type="submission" date="2021-01" db="EMBL/GenBank/DDBJ databases">
        <authorList>
            <person name="Corre E."/>
            <person name="Pelletier E."/>
            <person name="Niang G."/>
            <person name="Scheremetjew M."/>
            <person name="Finn R."/>
            <person name="Kale V."/>
            <person name="Holt S."/>
            <person name="Cochrane G."/>
            <person name="Meng A."/>
            <person name="Brown T."/>
            <person name="Cohen L."/>
        </authorList>
    </citation>
    <scope>NUCLEOTIDE SEQUENCE</scope>
    <source>
        <strain evidence="9">CCCM811</strain>
    </source>
</reference>
<dbReference type="GO" id="GO:0046872">
    <property type="term" value="F:metal ion binding"/>
    <property type="evidence" value="ECO:0007669"/>
    <property type="project" value="UniProtKB-KW"/>
</dbReference>
<feature type="domain" description="DHHA2" evidence="8">
    <location>
        <begin position="232"/>
        <end position="362"/>
    </location>
</feature>
<evidence type="ECO:0000256" key="7">
    <source>
        <dbReference type="ARBA" id="ARBA00047820"/>
    </source>
</evidence>
<dbReference type="AlphaFoldDB" id="A0A7S3YGK3"/>
<name>A0A7S3YGK3_9EUKA</name>
<dbReference type="Pfam" id="PF02833">
    <property type="entry name" value="DHHA2"/>
    <property type="match status" value="1"/>
</dbReference>
<proteinExistence type="predicted"/>
<dbReference type="Gene3D" id="3.10.310.20">
    <property type="entry name" value="DHHA2 domain"/>
    <property type="match status" value="1"/>
</dbReference>
<evidence type="ECO:0000256" key="3">
    <source>
        <dbReference type="ARBA" id="ARBA00022723"/>
    </source>
</evidence>
<dbReference type="SMART" id="SM01131">
    <property type="entry name" value="DHHA2"/>
    <property type="match status" value="1"/>
</dbReference>
<dbReference type="PANTHER" id="PTHR12112:SF22">
    <property type="entry name" value="MANGANESE-DEPENDENT INORGANIC PYROPHOSPHATASE-RELATED"/>
    <property type="match status" value="1"/>
</dbReference>
<protein>
    <recommendedName>
        <fullName evidence="2">inorganic diphosphatase</fullName>
        <ecNumber evidence="2">3.6.1.1</ecNumber>
    </recommendedName>
    <alternativeName>
        <fullName evidence="6">Pyrophosphate phospho-hydrolase</fullName>
    </alternativeName>
</protein>
<evidence type="ECO:0000256" key="4">
    <source>
        <dbReference type="ARBA" id="ARBA00022801"/>
    </source>
</evidence>
<comment type="cofactor">
    <cofactor evidence="1">
        <name>Mn(2+)</name>
        <dbReference type="ChEBI" id="CHEBI:29035"/>
    </cofactor>
</comment>
<evidence type="ECO:0000313" key="9">
    <source>
        <dbReference type="EMBL" id="CAE0651048.1"/>
    </source>
</evidence>
<dbReference type="InterPro" id="IPR004097">
    <property type="entry name" value="DHHA2"/>
</dbReference>
<dbReference type="EC" id="3.6.1.1" evidence="2"/>
<keyword evidence="5" id="KW-0464">Manganese</keyword>